<dbReference type="EMBL" id="JACHNU010000001">
    <property type="protein sequence ID" value="MBB4660620.1"/>
    <property type="molecule type" value="Genomic_DNA"/>
</dbReference>
<feature type="transmembrane region" description="Helical" evidence="8">
    <location>
        <begin position="59"/>
        <end position="77"/>
    </location>
</feature>
<keyword evidence="10" id="KW-1185">Reference proteome</keyword>
<evidence type="ECO:0000256" key="7">
    <source>
        <dbReference type="ARBA" id="ARBA00023136"/>
    </source>
</evidence>
<evidence type="ECO:0000313" key="9">
    <source>
        <dbReference type="EMBL" id="MBB4660620.1"/>
    </source>
</evidence>
<proteinExistence type="predicted"/>
<gene>
    <name evidence="9" type="ORF">BDZ31_000193</name>
</gene>
<reference evidence="9 10" key="1">
    <citation type="submission" date="2020-08" db="EMBL/GenBank/DDBJ databases">
        <title>Genomic Encyclopedia of Archaeal and Bacterial Type Strains, Phase II (KMG-II): from individual species to whole genera.</title>
        <authorList>
            <person name="Goeker M."/>
        </authorList>
    </citation>
    <scope>NUCLEOTIDE SEQUENCE [LARGE SCALE GENOMIC DNA]</scope>
    <source>
        <strain evidence="9 10">DSM 23288</strain>
    </source>
</reference>
<name>A0A840I9L6_9ACTN</name>
<dbReference type="GO" id="GO:0022857">
    <property type="term" value="F:transmembrane transporter activity"/>
    <property type="evidence" value="ECO:0007669"/>
    <property type="project" value="InterPro"/>
</dbReference>
<dbReference type="AlphaFoldDB" id="A0A840I9L6"/>
<dbReference type="InterPro" id="IPR001851">
    <property type="entry name" value="ABC_transp_permease"/>
</dbReference>
<evidence type="ECO:0000256" key="4">
    <source>
        <dbReference type="ARBA" id="ARBA00022519"/>
    </source>
</evidence>
<organism evidence="9 10">
    <name type="scientific">Conexibacter arvalis</name>
    <dbReference type="NCBI Taxonomy" id="912552"/>
    <lineage>
        <taxon>Bacteria</taxon>
        <taxon>Bacillati</taxon>
        <taxon>Actinomycetota</taxon>
        <taxon>Thermoleophilia</taxon>
        <taxon>Solirubrobacterales</taxon>
        <taxon>Conexibacteraceae</taxon>
        <taxon>Conexibacter</taxon>
    </lineage>
</organism>
<feature type="transmembrane region" description="Helical" evidence="8">
    <location>
        <begin position="258"/>
        <end position="275"/>
    </location>
</feature>
<evidence type="ECO:0000313" key="10">
    <source>
        <dbReference type="Proteomes" id="UP000585272"/>
    </source>
</evidence>
<feature type="transmembrane region" description="Helical" evidence="8">
    <location>
        <begin position="182"/>
        <end position="201"/>
    </location>
</feature>
<keyword evidence="6 8" id="KW-1133">Transmembrane helix</keyword>
<accession>A0A840I9L6</accession>
<protein>
    <submittedName>
        <fullName evidence="9">Ribose transport system permease protein</fullName>
    </submittedName>
</protein>
<keyword evidence="2" id="KW-0813">Transport</keyword>
<evidence type="ECO:0000256" key="2">
    <source>
        <dbReference type="ARBA" id="ARBA00022448"/>
    </source>
</evidence>
<comment type="caution">
    <text evidence="9">The sequence shown here is derived from an EMBL/GenBank/DDBJ whole genome shotgun (WGS) entry which is preliminary data.</text>
</comment>
<dbReference type="GO" id="GO:0005886">
    <property type="term" value="C:plasma membrane"/>
    <property type="evidence" value="ECO:0007669"/>
    <property type="project" value="UniProtKB-SubCell"/>
</dbReference>
<feature type="transmembrane region" description="Helical" evidence="8">
    <location>
        <begin position="282"/>
        <end position="305"/>
    </location>
</feature>
<evidence type="ECO:0000256" key="5">
    <source>
        <dbReference type="ARBA" id="ARBA00022692"/>
    </source>
</evidence>
<feature type="transmembrane region" description="Helical" evidence="8">
    <location>
        <begin position="108"/>
        <end position="133"/>
    </location>
</feature>
<keyword evidence="7 8" id="KW-0472">Membrane</keyword>
<dbReference type="RefSeq" id="WP_183338100.1">
    <property type="nucleotide sequence ID" value="NZ_JACHNU010000001.1"/>
</dbReference>
<keyword evidence="3" id="KW-1003">Cell membrane</keyword>
<dbReference type="CDD" id="cd06579">
    <property type="entry name" value="TM_PBP1_transp_AraH_like"/>
    <property type="match status" value="1"/>
</dbReference>
<dbReference type="PANTHER" id="PTHR32196">
    <property type="entry name" value="ABC TRANSPORTER PERMEASE PROTEIN YPHD-RELATED-RELATED"/>
    <property type="match status" value="1"/>
</dbReference>
<feature type="transmembrane region" description="Helical" evidence="8">
    <location>
        <begin position="226"/>
        <end position="246"/>
    </location>
</feature>
<keyword evidence="5 8" id="KW-0812">Transmembrane</keyword>
<evidence type="ECO:0000256" key="6">
    <source>
        <dbReference type="ARBA" id="ARBA00022989"/>
    </source>
</evidence>
<feature type="transmembrane region" description="Helical" evidence="8">
    <location>
        <begin position="84"/>
        <end position="102"/>
    </location>
</feature>
<sequence>MSTDAVVDAPSRTRSRRRAVGPIVERFGLVWALLALIAFFSLWPTTSDSFLTTDNLRTLFANEAVVAIAALGALLPFVAGQFDLTIGAIAMLSSMIVAAIVTETGVPLVAAVPIAVVACAGVGLISGSVVAYLRAPAIVISLGMATLIGGVVLLYSGSRSIIGMPAALTDFGSLTWLGVPRPVWLLLVVVLVVGFVIRYTVTGRSLLMIGSNAEAARLVGVRTRRLILLSFVLAGLFYGVAGVLLLARTGAATPGDGLGLTVGALTAVFLGATTIKPGRFNVPGTIVGVFFVAVSINGLTLAGAADWVDPVFTGAAVVVAVAASTMLAQRRSG</sequence>
<dbReference type="Proteomes" id="UP000585272">
    <property type="component" value="Unassembled WGS sequence"/>
</dbReference>
<feature type="transmembrane region" description="Helical" evidence="8">
    <location>
        <begin position="140"/>
        <end position="162"/>
    </location>
</feature>
<evidence type="ECO:0000256" key="8">
    <source>
        <dbReference type="SAM" id="Phobius"/>
    </source>
</evidence>
<dbReference type="PANTHER" id="PTHR32196:SF21">
    <property type="entry name" value="ABC TRANSPORTER PERMEASE PROTEIN YPHD-RELATED"/>
    <property type="match status" value="1"/>
</dbReference>
<feature type="transmembrane region" description="Helical" evidence="8">
    <location>
        <begin position="311"/>
        <end position="328"/>
    </location>
</feature>
<keyword evidence="4" id="KW-0997">Cell inner membrane</keyword>
<feature type="transmembrane region" description="Helical" evidence="8">
    <location>
        <begin position="23"/>
        <end position="43"/>
    </location>
</feature>
<dbReference type="Pfam" id="PF02653">
    <property type="entry name" value="BPD_transp_2"/>
    <property type="match status" value="1"/>
</dbReference>
<comment type="subcellular location">
    <subcellularLocation>
        <location evidence="1">Cell membrane</location>
        <topology evidence="1">Multi-pass membrane protein</topology>
    </subcellularLocation>
</comment>
<evidence type="ECO:0000256" key="3">
    <source>
        <dbReference type="ARBA" id="ARBA00022475"/>
    </source>
</evidence>
<evidence type="ECO:0000256" key="1">
    <source>
        <dbReference type="ARBA" id="ARBA00004651"/>
    </source>
</evidence>